<name>A0A0D3GVP4_9ORYZ</name>
<sequence length="97" mass="11162">MSIRNLLAWSSHRRRYDMLTACRYRLTGKQFCKGRADCCVEQAIDESGGWEDRSTAEDVDLTLGAGLLSWEDRSTAEDVGSLKKSRRNTNWNCKTRR</sequence>
<dbReference type="HOGENOM" id="CLU_2350091_0_0_1"/>
<dbReference type="PaxDb" id="65489-OBART08G00880.1"/>
<evidence type="ECO:0000313" key="1">
    <source>
        <dbReference type="EnsemblPlants" id="OBART08G00880.1"/>
    </source>
</evidence>
<keyword evidence="2" id="KW-1185">Reference proteome</keyword>
<dbReference type="AlphaFoldDB" id="A0A0D3GVP4"/>
<organism evidence="1">
    <name type="scientific">Oryza barthii</name>
    <dbReference type="NCBI Taxonomy" id="65489"/>
    <lineage>
        <taxon>Eukaryota</taxon>
        <taxon>Viridiplantae</taxon>
        <taxon>Streptophyta</taxon>
        <taxon>Embryophyta</taxon>
        <taxon>Tracheophyta</taxon>
        <taxon>Spermatophyta</taxon>
        <taxon>Magnoliopsida</taxon>
        <taxon>Liliopsida</taxon>
        <taxon>Poales</taxon>
        <taxon>Poaceae</taxon>
        <taxon>BOP clade</taxon>
        <taxon>Oryzoideae</taxon>
        <taxon>Oryzeae</taxon>
        <taxon>Oryzinae</taxon>
        <taxon>Oryza</taxon>
    </lineage>
</organism>
<protein>
    <submittedName>
        <fullName evidence="1">Uncharacterized protein</fullName>
    </submittedName>
</protein>
<reference evidence="1" key="2">
    <citation type="submission" date="2015-03" db="UniProtKB">
        <authorList>
            <consortium name="EnsemblPlants"/>
        </authorList>
    </citation>
    <scope>IDENTIFICATION</scope>
</reference>
<reference evidence="1" key="1">
    <citation type="journal article" date="2009" name="Rice">
        <title>De Novo Next Generation Sequencing of Plant Genomes.</title>
        <authorList>
            <person name="Rounsley S."/>
            <person name="Marri P.R."/>
            <person name="Yu Y."/>
            <person name="He R."/>
            <person name="Sisneros N."/>
            <person name="Goicoechea J.L."/>
            <person name="Lee S.J."/>
            <person name="Angelova A."/>
            <person name="Kudrna D."/>
            <person name="Luo M."/>
            <person name="Affourtit J."/>
            <person name="Desany B."/>
            <person name="Knight J."/>
            <person name="Niazi F."/>
            <person name="Egholm M."/>
            <person name="Wing R.A."/>
        </authorList>
    </citation>
    <scope>NUCLEOTIDE SEQUENCE [LARGE SCALE GENOMIC DNA]</scope>
    <source>
        <strain evidence="1">cv. IRGC 105608</strain>
    </source>
</reference>
<proteinExistence type="predicted"/>
<accession>A0A0D3GVP4</accession>
<evidence type="ECO:0000313" key="2">
    <source>
        <dbReference type="Proteomes" id="UP000026960"/>
    </source>
</evidence>
<dbReference type="Gramene" id="OBART08G00880.1">
    <property type="protein sequence ID" value="OBART08G00880.1"/>
    <property type="gene ID" value="OBART08G00880"/>
</dbReference>
<dbReference type="EnsemblPlants" id="OBART08G00880.1">
    <property type="protein sequence ID" value="OBART08G00880.1"/>
    <property type="gene ID" value="OBART08G00880"/>
</dbReference>
<dbReference type="Proteomes" id="UP000026960">
    <property type="component" value="Chromosome 8"/>
</dbReference>